<dbReference type="Gene3D" id="3.30.559.10">
    <property type="entry name" value="Chloramphenicol acetyltransferase-like domain"/>
    <property type="match status" value="2"/>
</dbReference>
<keyword evidence="1 3" id="KW-0808">Transferase</keyword>
<dbReference type="Proteomes" id="UP000030645">
    <property type="component" value="Unassembled WGS sequence"/>
</dbReference>
<evidence type="ECO:0000256" key="1">
    <source>
        <dbReference type="ARBA" id="ARBA00022679"/>
    </source>
</evidence>
<dbReference type="PANTHER" id="PTHR31625">
    <property type="match status" value="1"/>
</dbReference>
<organism evidence="3 4">
    <name type="scientific">Morus notabilis</name>
    <dbReference type="NCBI Taxonomy" id="981085"/>
    <lineage>
        <taxon>Eukaryota</taxon>
        <taxon>Viridiplantae</taxon>
        <taxon>Streptophyta</taxon>
        <taxon>Embryophyta</taxon>
        <taxon>Tracheophyta</taxon>
        <taxon>Spermatophyta</taxon>
        <taxon>Magnoliopsida</taxon>
        <taxon>eudicotyledons</taxon>
        <taxon>Gunneridae</taxon>
        <taxon>Pentapetalae</taxon>
        <taxon>rosids</taxon>
        <taxon>fabids</taxon>
        <taxon>Rosales</taxon>
        <taxon>Moraceae</taxon>
        <taxon>Moreae</taxon>
        <taxon>Morus</taxon>
    </lineage>
</organism>
<sequence>MTPPCMVKVMEIFRVAPTPDLSDSPAGPKSLPLTFFDILWLRLPPVQRLYFYGISTSKTSFFNSIIPKLKHSLSLTLHHYLPLAGTLTWPQNSPKPSIDYSDGDGVLLTIAESDMDFYHLSSNDDFRQATDCHPLVPHLKVSHERAEVISLQVTLFPNSGFCIGITAHHAVLDGKTSTSFMKSWAQICRSLGGEEQLRPFYDRTVVKDPAGLETIYANEWLKENGPNNRSLMTWNINLSPGLVRGTFDLSRENIDKLKKSAMNKTINQGLIPLHMSTFSVTCSYTWVCVVKALGIREEKTHLGFNVDCRSRLKPAIPATYFGNCISGRGVVVEAENLWGEDGINFALEALSKGINSLDDGVLNGAENLASIIIGANAKRKVGDVSNSKVKGVSFAGSPRFEVYCTDFGWGKPRKVEMTSIDRTGAICLSDSRNGNGGVEIGLVLSVPEMECFASEFVKGLENL</sequence>
<dbReference type="AlphaFoldDB" id="W9QTK6"/>
<keyword evidence="2" id="KW-0012">Acyltransferase</keyword>
<evidence type="ECO:0000256" key="2">
    <source>
        <dbReference type="ARBA" id="ARBA00023315"/>
    </source>
</evidence>
<dbReference type="eggNOG" id="ENOG502QPXT">
    <property type="taxonomic scope" value="Eukaryota"/>
</dbReference>
<accession>W9QTK6</accession>
<proteinExistence type="predicted"/>
<evidence type="ECO:0000313" key="4">
    <source>
        <dbReference type="Proteomes" id="UP000030645"/>
    </source>
</evidence>
<protein>
    <submittedName>
        <fullName evidence="3">Agmatine coumaroyltransferase</fullName>
    </submittedName>
</protein>
<dbReference type="InterPro" id="IPR051504">
    <property type="entry name" value="Plant_metabolite_acyltrans"/>
</dbReference>
<dbReference type="KEGG" id="mnt:21403904"/>
<dbReference type="InterPro" id="IPR023213">
    <property type="entry name" value="CAT-like_dom_sf"/>
</dbReference>
<dbReference type="GO" id="GO:0016747">
    <property type="term" value="F:acyltransferase activity, transferring groups other than amino-acyl groups"/>
    <property type="evidence" value="ECO:0007669"/>
    <property type="project" value="UniProtKB-ARBA"/>
</dbReference>
<keyword evidence="4" id="KW-1185">Reference proteome</keyword>
<evidence type="ECO:0000313" key="3">
    <source>
        <dbReference type="EMBL" id="EXB38115.1"/>
    </source>
</evidence>
<dbReference type="EMBL" id="KE343679">
    <property type="protein sequence ID" value="EXB38115.1"/>
    <property type="molecule type" value="Genomic_DNA"/>
</dbReference>
<reference evidence="4" key="1">
    <citation type="submission" date="2013-01" db="EMBL/GenBank/DDBJ databases">
        <title>Draft Genome Sequence of a Mulberry Tree, Morus notabilis C.K. Schneid.</title>
        <authorList>
            <person name="He N."/>
            <person name="Zhao S."/>
        </authorList>
    </citation>
    <scope>NUCLEOTIDE SEQUENCE</scope>
</reference>
<gene>
    <name evidence="3" type="ORF">L484_021037</name>
</gene>
<dbReference type="OrthoDB" id="1862401at2759"/>
<dbReference type="Pfam" id="PF02458">
    <property type="entry name" value="Transferase"/>
    <property type="match status" value="1"/>
</dbReference>
<dbReference type="STRING" id="981085.W9QTK6"/>
<name>W9QTK6_9ROSA</name>